<dbReference type="NCBIfam" id="TIGR00229">
    <property type="entry name" value="sensory_box"/>
    <property type="match status" value="1"/>
</dbReference>
<evidence type="ECO:0000313" key="17">
    <source>
        <dbReference type="Proteomes" id="UP000289411"/>
    </source>
</evidence>
<dbReference type="PANTHER" id="PTHR43304:SF1">
    <property type="entry name" value="PAC DOMAIN-CONTAINING PROTEIN"/>
    <property type="match status" value="1"/>
</dbReference>
<dbReference type="InterPro" id="IPR000014">
    <property type="entry name" value="PAS"/>
</dbReference>
<keyword evidence="4" id="KW-1003">Cell membrane</keyword>
<dbReference type="InterPro" id="IPR000700">
    <property type="entry name" value="PAS-assoc_C"/>
</dbReference>
<proteinExistence type="predicted"/>
<gene>
    <name evidence="16" type="ORF">D3272_25100</name>
</gene>
<dbReference type="InterPro" id="IPR013655">
    <property type="entry name" value="PAS_fold_3"/>
</dbReference>
<comment type="subcellular location">
    <subcellularLocation>
        <location evidence="2">Cell inner membrane</location>
        <topology evidence="2">Multi-pass membrane protein</topology>
    </subcellularLocation>
</comment>
<accession>A0A4V1RHY5</accession>
<keyword evidence="8" id="KW-0812">Transmembrane</keyword>
<dbReference type="Gene3D" id="2.10.70.100">
    <property type="match status" value="1"/>
</dbReference>
<dbReference type="GO" id="GO:0004673">
    <property type="term" value="F:protein histidine kinase activity"/>
    <property type="evidence" value="ECO:0007669"/>
    <property type="project" value="UniProtKB-EC"/>
</dbReference>
<dbReference type="InterPro" id="IPR001610">
    <property type="entry name" value="PAC"/>
</dbReference>
<dbReference type="Gene3D" id="3.30.450.20">
    <property type="entry name" value="PAS domain"/>
    <property type="match status" value="2"/>
</dbReference>
<evidence type="ECO:0000256" key="3">
    <source>
        <dbReference type="ARBA" id="ARBA00012438"/>
    </source>
</evidence>
<dbReference type="SMART" id="SM00086">
    <property type="entry name" value="PAC"/>
    <property type="match status" value="2"/>
</dbReference>
<dbReference type="SUPFAM" id="SSF55785">
    <property type="entry name" value="PYP-like sensor domain (PAS domain)"/>
    <property type="match status" value="2"/>
</dbReference>
<dbReference type="PANTHER" id="PTHR43304">
    <property type="entry name" value="PHYTOCHROME-LIKE PROTEIN CPH1"/>
    <property type="match status" value="1"/>
</dbReference>
<evidence type="ECO:0000256" key="9">
    <source>
        <dbReference type="ARBA" id="ARBA00022737"/>
    </source>
</evidence>
<dbReference type="Proteomes" id="UP000289411">
    <property type="component" value="Unassembled WGS sequence"/>
</dbReference>
<keyword evidence="11" id="KW-0418">Kinase</keyword>
<dbReference type="InterPro" id="IPR035965">
    <property type="entry name" value="PAS-like_dom_sf"/>
</dbReference>
<keyword evidence="12" id="KW-1133">Transmembrane helix</keyword>
<organism evidence="16 17">
    <name type="scientific">Lichenibacterium ramalinae</name>
    <dbReference type="NCBI Taxonomy" id="2316527"/>
    <lineage>
        <taxon>Bacteria</taxon>
        <taxon>Pseudomonadati</taxon>
        <taxon>Pseudomonadota</taxon>
        <taxon>Alphaproteobacteria</taxon>
        <taxon>Hyphomicrobiales</taxon>
        <taxon>Lichenihabitantaceae</taxon>
        <taxon>Lichenibacterium</taxon>
    </lineage>
</organism>
<feature type="domain" description="PAC" evidence="15">
    <location>
        <begin position="159"/>
        <end position="211"/>
    </location>
</feature>
<dbReference type="GO" id="GO:0000166">
    <property type="term" value="F:nucleotide binding"/>
    <property type="evidence" value="ECO:0007669"/>
    <property type="project" value="UniProtKB-KW"/>
</dbReference>
<keyword evidence="7" id="KW-0808">Transferase</keyword>
<evidence type="ECO:0000256" key="1">
    <source>
        <dbReference type="ARBA" id="ARBA00000085"/>
    </source>
</evidence>
<evidence type="ECO:0000256" key="8">
    <source>
        <dbReference type="ARBA" id="ARBA00022692"/>
    </source>
</evidence>
<dbReference type="InterPro" id="IPR052162">
    <property type="entry name" value="Sensor_kinase/Photoreceptor"/>
</dbReference>
<keyword evidence="9" id="KW-0677">Repeat</keyword>
<feature type="domain" description="PAC" evidence="15">
    <location>
        <begin position="12"/>
        <end position="66"/>
    </location>
</feature>
<evidence type="ECO:0000256" key="13">
    <source>
        <dbReference type="ARBA" id="ARBA00023136"/>
    </source>
</evidence>
<keyword evidence="10" id="KW-0547">Nucleotide-binding</keyword>
<dbReference type="FunFam" id="2.10.70.100:FF:000001">
    <property type="entry name" value="Sensory transduction histidine kinase"/>
    <property type="match status" value="1"/>
</dbReference>
<name>A0A4V1RHY5_9HYPH</name>
<dbReference type="AlphaFoldDB" id="A0A4V1RHY5"/>
<dbReference type="PROSITE" id="PS50113">
    <property type="entry name" value="PAC"/>
    <property type="match status" value="2"/>
</dbReference>
<keyword evidence="6" id="KW-0597">Phosphoprotein</keyword>
<evidence type="ECO:0000256" key="12">
    <source>
        <dbReference type="ARBA" id="ARBA00022989"/>
    </source>
</evidence>
<protein>
    <recommendedName>
        <fullName evidence="3">histidine kinase</fullName>
        <ecNumber evidence="3">2.7.13.3</ecNumber>
    </recommendedName>
</protein>
<reference evidence="16 17" key="2">
    <citation type="submission" date="2019-02" db="EMBL/GenBank/DDBJ databases">
        <title>'Lichenibacterium ramalinii' gen. nov. sp. nov., 'Lichenibacterium minor' gen. nov. sp. nov.</title>
        <authorList>
            <person name="Pankratov T."/>
        </authorList>
    </citation>
    <scope>NUCLEOTIDE SEQUENCE [LARGE SCALE GENOMIC DNA]</scope>
    <source>
        <strain evidence="16 17">RmlP001</strain>
    </source>
</reference>
<feature type="non-terminal residue" evidence="16">
    <location>
        <position position="226"/>
    </location>
</feature>
<evidence type="ECO:0000259" key="15">
    <source>
        <dbReference type="PROSITE" id="PS50113"/>
    </source>
</evidence>
<evidence type="ECO:0000256" key="2">
    <source>
        <dbReference type="ARBA" id="ARBA00004429"/>
    </source>
</evidence>
<evidence type="ECO:0000256" key="11">
    <source>
        <dbReference type="ARBA" id="ARBA00022777"/>
    </source>
</evidence>
<keyword evidence="5" id="KW-0997">Cell inner membrane</keyword>
<feature type="region of interest" description="Disordered" evidence="14">
    <location>
        <begin position="206"/>
        <end position="226"/>
    </location>
</feature>
<dbReference type="GO" id="GO:0005886">
    <property type="term" value="C:plasma membrane"/>
    <property type="evidence" value="ECO:0007669"/>
    <property type="project" value="UniProtKB-SubCell"/>
</dbReference>
<evidence type="ECO:0000256" key="6">
    <source>
        <dbReference type="ARBA" id="ARBA00022553"/>
    </source>
</evidence>
<keyword evidence="17" id="KW-1185">Reference proteome</keyword>
<dbReference type="Pfam" id="PF13426">
    <property type="entry name" value="PAS_9"/>
    <property type="match status" value="1"/>
</dbReference>
<dbReference type="Pfam" id="PF08447">
    <property type="entry name" value="PAS_3"/>
    <property type="match status" value="1"/>
</dbReference>
<evidence type="ECO:0000256" key="4">
    <source>
        <dbReference type="ARBA" id="ARBA00022475"/>
    </source>
</evidence>
<evidence type="ECO:0000256" key="14">
    <source>
        <dbReference type="SAM" id="MobiDB-lite"/>
    </source>
</evidence>
<evidence type="ECO:0000256" key="7">
    <source>
        <dbReference type="ARBA" id="ARBA00022679"/>
    </source>
</evidence>
<dbReference type="CDD" id="cd00130">
    <property type="entry name" value="PAS"/>
    <property type="match status" value="1"/>
</dbReference>
<sequence>MRLIRDAVKAAQMIKIDILNYRKTGETFWNRLLMAPVRGAHGDLAYFFASQVDVTLERERLEGLESHNAALMAEVSDRLRAEEENTARLHFAAEAGRLGIWEHDLRTDDLTVSGITKENYGRDRALSFTWDEMEAAVHPDDREMRAAAYTRSVEQRVDYDVEFRILCPDGSTRWVNKRAQVLTDAEGNPVRMAGVSQDVTGNYPRGRVRSASSEGVRRGATRTCVS</sequence>
<evidence type="ECO:0000256" key="5">
    <source>
        <dbReference type="ARBA" id="ARBA00022519"/>
    </source>
</evidence>
<evidence type="ECO:0000256" key="10">
    <source>
        <dbReference type="ARBA" id="ARBA00022741"/>
    </source>
</evidence>
<evidence type="ECO:0000313" key="16">
    <source>
        <dbReference type="EMBL" id="RYB01667.1"/>
    </source>
</evidence>
<dbReference type="EC" id="2.7.13.3" evidence="3"/>
<dbReference type="EMBL" id="QYBC01000032">
    <property type="protein sequence ID" value="RYB01667.1"/>
    <property type="molecule type" value="Genomic_DNA"/>
</dbReference>
<comment type="catalytic activity">
    <reaction evidence="1">
        <text>ATP + protein L-histidine = ADP + protein N-phospho-L-histidine.</text>
        <dbReference type="EC" id="2.7.13.3"/>
    </reaction>
</comment>
<keyword evidence="13" id="KW-0472">Membrane</keyword>
<reference evidence="16 17" key="1">
    <citation type="submission" date="2018-09" db="EMBL/GenBank/DDBJ databases">
        <authorList>
            <person name="Grouzdev D.S."/>
            <person name="Krutkina M.S."/>
        </authorList>
    </citation>
    <scope>NUCLEOTIDE SEQUENCE [LARGE SCALE GENOMIC DNA]</scope>
    <source>
        <strain evidence="16 17">RmlP001</strain>
    </source>
</reference>
<comment type="caution">
    <text evidence="16">The sequence shown here is derived from an EMBL/GenBank/DDBJ whole genome shotgun (WGS) entry which is preliminary data.</text>
</comment>